<protein>
    <submittedName>
        <fullName evidence="5">Putative HTH-type transcriptional repressor of iron protein A</fullName>
    </submittedName>
</protein>
<sequence>MDLHIAGPVLLWCHEGTALVTHSTATAQLIAGDVYYSPESVTVEENGLVIPLLFPDIRISGSARRVHVGVRWSDVIVHEFSRSLGLSIPAMRPSPALLRIFDDPVALPPVAQSPEAHAVSCAIADNPADQTGLEEFAQRHGISSRTLQRQFVNGTGFTFSEWRTAYRVHAASELLSLGFSVAVVANMVGFAATSSLTRAFRRHTGCAPSKYSLGMTGMGATGEVPRIPGCTVQAPKETMSIWVYKGTATFTDGDFCRFMGAGESVTILKDSDAQLEVAAQSIALPVAYDGVMPDQPGLKDVVTWCRARYELVRILNEKVK</sequence>
<evidence type="ECO:0000259" key="4">
    <source>
        <dbReference type="PROSITE" id="PS01124"/>
    </source>
</evidence>
<feature type="domain" description="HTH araC/xylS-type" evidence="4">
    <location>
        <begin position="117"/>
        <end position="214"/>
    </location>
</feature>
<organism evidence="5 6">
    <name type="scientific">Corynebacterium durum F0235</name>
    <dbReference type="NCBI Taxonomy" id="1035195"/>
    <lineage>
        <taxon>Bacteria</taxon>
        <taxon>Bacillati</taxon>
        <taxon>Actinomycetota</taxon>
        <taxon>Actinomycetes</taxon>
        <taxon>Mycobacteriales</taxon>
        <taxon>Corynebacteriaceae</taxon>
        <taxon>Corynebacterium</taxon>
    </lineage>
</organism>
<evidence type="ECO:0000313" key="5">
    <source>
        <dbReference type="EMBL" id="EKX92395.1"/>
    </source>
</evidence>
<dbReference type="InterPro" id="IPR009057">
    <property type="entry name" value="Homeodomain-like_sf"/>
</dbReference>
<dbReference type="PATRIC" id="fig|1035195.3.peg.52"/>
<keyword evidence="6" id="KW-1185">Reference proteome</keyword>
<accession>L1MMX5</accession>
<evidence type="ECO:0000256" key="1">
    <source>
        <dbReference type="ARBA" id="ARBA00023015"/>
    </source>
</evidence>
<dbReference type="Pfam" id="PF12833">
    <property type="entry name" value="HTH_18"/>
    <property type="match status" value="1"/>
</dbReference>
<dbReference type="AlphaFoldDB" id="L1MMX5"/>
<name>L1MMX5_9CORY</name>
<dbReference type="PANTHER" id="PTHR11019:SF199">
    <property type="entry name" value="HTH-TYPE TRANSCRIPTIONAL REGULATOR NIMR"/>
    <property type="match status" value="1"/>
</dbReference>
<dbReference type="eggNOG" id="COG2207">
    <property type="taxonomic scope" value="Bacteria"/>
</dbReference>
<evidence type="ECO:0000256" key="3">
    <source>
        <dbReference type="ARBA" id="ARBA00023163"/>
    </source>
</evidence>
<evidence type="ECO:0000313" key="6">
    <source>
        <dbReference type="Proteomes" id="UP000010445"/>
    </source>
</evidence>
<dbReference type="SMART" id="SM00342">
    <property type="entry name" value="HTH_ARAC"/>
    <property type="match status" value="1"/>
</dbReference>
<dbReference type="InterPro" id="IPR018062">
    <property type="entry name" value="HTH_AraC-typ_CS"/>
</dbReference>
<dbReference type="PROSITE" id="PS01124">
    <property type="entry name" value="HTH_ARAC_FAMILY_2"/>
    <property type="match status" value="1"/>
</dbReference>
<keyword evidence="2" id="KW-0238">DNA-binding</keyword>
<dbReference type="PANTHER" id="PTHR11019">
    <property type="entry name" value="HTH-TYPE TRANSCRIPTIONAL REGULATOR NIMR"/>
    <property type="match status" value="1"/>
</dbReference>
<dbReference type="GO" id="GO:0043565">
    <property type="term" value="F:sequence-specific DNA binding"/>
    <property type="evidence" value="ECO:0007669"/>
    <property type="project" value="InterPro"/>
</dbReference>
<evidence type="ECO:0000256" key="2">
    <source>
        <dbReference type="ARBA" id="ARBA00023125"/>
    </source>
</evidence>
<dbReference type="PROSITE" id="PS00041">
    <property type="entry name" value="HTH_ARAC_FAMILY_1"/>
    <property type="match status" value="1"/>
</dbReference>
<reference evidence="5 6" key="1">
    <citation type="submission" date="2012-05" db="EMBL/GenBank/DDBJ databases">
        <authorList>
            <person name="Weinstock G."/>
            <person name="Sodergren E."/>
            <person name="Lobos E.A."/>
            <person name="Fulton L."/>
            <person name="Fulton R."/>
            <person name="Courtney L."/>
            <person name="Fronick C."/>
            <person name="O'Laughlin M."/>
            <person name="Godfrey J."/>
            <person name="Wilson R.M."/>
            <person name="Miner T."/>
            <person name="Farmer C."/>
            <person name="Delehaunty K."/>
            <person name="Cordes M."/>
            <person name="Minx P."/>
            <person name="Tomlinson C."/>
            <person name="Chen J."/>
            <person name="Wollam A."/>
            <person name="Pepin K.H."/>
            <person name="Bhonagiri V."/>
            <person name="Zhang X."/>
            <person name="Suruliraj S."/>
            <person name="Warren W."/>
            <person name="Mitreva M."/>
            <person name="Mardis E.R."/>
            <person name="Wilson R.K."/>
        </authorList>
    </citation>
    <scope>NUCLEOTIDE SEQUENCE [LARGE SCALE GENOMIC DNA]</scope>
    <source>
        <strain evidence="5 6">F0235</strain>
    </source>
</reference>
<dbReference type="SUPFAM" id="SSF46689">
    <property type="entry name" value="Homeodomain-like"/>
    <property type="match status" value="2"/>
</dbReference>
<dbReference type="InterPro" id="IPR018060">
    <property type="entry name" value="HTH_AraC"/>
</dbReference>
<dbReference type="OrthoDB" id="2039152at2"/>
<dbReference type="EMBL" id="AMEM01000005">
    <property type="protein sequence ID" value="EKX92395.1"/>
    <property type="molecule type" value="Genomic_DNA"/>
</dbReference>
<dbReference type="Proteomes" id="UP000010445">
    <property type="component" value="Unassembled WGS sequence"/>
</dbReference>
<dbReference type="Gene3D" id="1.10.10.60">
    <property type="entry name" value="Homeodomain-like"/>
    <property type="match status" value="1"/>
</dbReference>
<comment type="caution">
    <text evidence="5">The sequence shown here is derived from an EMBL/GenBank/DDBJ whole genome shotgun (WGS) entry which is preliminary data.</text>
</comment>
<keyword evidence="1" id="KW-0805">Transcription regulation</keyword>
<dbReference type="STRING" id="1035195.HMPREF9997_00061"/>
<dbReference type="RefSeq" id="WP_006061758.1">
    <property type="nucleotide sequence ID" value="NZ_KB290821.1"/>
</dbReference>
<gene>
    <name evidence="5" type="ORF">HMPREF9997_00061</name>
</gene>
<dbReference type="GO" id="GO:0003700">
    <property type="term" value="F:DNA-binding transcription factor activity"/>
    <property type="evidence" value="ECO:0007669"/>
    <property type="project" value="InterPro"/>
</dbReference>
<keyword evidence="3" id="KW-0804">Transcription</keyword>
<dbReference type="HOGENOM" id="CLU_810658_0_0_11"/>
<proteinExistence type="predicted"/>